<dbReference type="GO" id="GO:0006355">
    <property type="term" value="P:regulation of DNA-templated transcription"/>
    <property type="evidence" value="ECO:0007669"/>
    <property type="project" value="InterPro"/>
</dbReference>
<organism evidence="6 7">
    <name type="scientific">Desulfomicrobium baculatum (strain DSM 4028 / VKM B-1378 / X)</name>
    <name type="common">Desulfovibrio baculatus</name>
    <dbReference type="NCBI Taxonomy" id="525897"/>
    <lineage>
        <taxon>Bacteria</taxon>
        <taxon>Pseudomonadati</taxon>
        <taxon>Thermodesulfobacteriota</taxon>
        <taxon>Desulfovibrionia</taxon>
        <taxon>Desulfovibrionales</taxon>
        <taxon>Desulfomicrobiaceae</taxon>
        <taxon>Desulfomicrobium</taxon>
    </lineage>
</organism>
<feature type="domain" description="HTH luxR-type" evidence="5">
    <location>
        <begin position="373"/>
        <end position="439"/>
    </location>
</feature>
<evidence type="ECO:0000256" key="1">
    <source>
        <dbReference type="ARBA" id="ARBA00023015"/>
    </source>
</evidence>
<evidence type="ECO:0000313" key="7">
    <source>
        <dbReference type="Proteomes" id="UP000002216"/>
    </source>
</evidence>
<dbReference type="PRINTS" id="PR00038">
    <property type="entry name" value="HTHLUXR"/>
</dbReference>
<dbReference type="InterPro" id="IPR016032">
    <property type="entry name" value="Sig_transdc_resp-reg_C-effctor"/>
</dbReference>
<dbReference type="CDD" id="cd06170">
    <property type="entry name" value="LuxR_C_like"/>
    <property type="match status" value="1"/>
</dbReference>
<keyword evidence="2" id="KW-0238">DNA-binding</keyword>
<keyword evidence="1" id="KW-0805">Transcription regulation</keyword>
<feature type="coiled-coil region" evidence="4">
    <location>
        <begin position="289"/>
        <end position="316"/>
    </location>
</feature>
<accession>C7LQC4</accession>
<evidence type="ECO:0000256" key="4">
    <source>
        <dbReference type="SAM" id="Coils"/>
    </source>
</evidence>
<evidence type="ECO:0000256" key="3">
    <source>
        <dbReference type="ARBA" id="ARBA00023163"/>
    </source>
</evidence>
<sequence>MKAHESTGYQILLRLAETHQDYFLERWSLRMATAGYLQHTTAKRVDCLVALKEFLQPLLRHIEEHDVPEEFSALLRCDTGWERFLIESSRRHRSRGITFDMFLGCFKTFVYSLLDVIEQMDVEFNHKVEARRLIRLYGDALEVLYLQDWIRTFPEFSNSKLDEMNRLLTLEKCRFENTLNATSDLIFVVEGNGLVANINAAVRAVMDEASTLNRPIWEVLSLEGASVDELLRYYPVGITCELAPFDEDVIYRMQINTINQVSLASDQYIFVLTNMTTQAMQRQTLEGIVDEKTEALRREKAQLEEMNITLRNVLKSVGKEHEDHASNLAAKVNTLVLPALERIESENDPAIRKGYVTVVKDQLTRLLPRDPGGMPLLLKLTQMEMKVCQFIQSGHSNKEIAELLSLSVETIQTHRKNIRRKLGLLGKSVSLYAHLNTMGLDDSLGT</sequence>
<gene>
    <name evidence="6" type="ordered locus">Dbac_2244</name>
</gene>
<protein>
    <submittedName>
        <fullName evidence="6">Transcriptional regulator, LuxR family</fullName>
    </submittedName>
</protein>
<dbReference type="PROSITE" id="PS50043">
    <property type="entry name" value="HTH_LUXR_2"/>
    <property type="match status" value="1"/>
</dbReference>
<dbReference type="KEGG" id="dba:Dbac_2244"/>
<dbReference type="InterPro" id="IPR036388">
    <property type="entry name" value="WH-like_DNA-bd_sf"/>
</dbReference>
<dbReference type="Proteomes" id="UP000002216">
    <property type="component" value="Chromosome"/>
</dbReference>
<reference evidence="6 7" key="1">
    <citation type="journal article" date="2009" name="Stand. Genomic Sci.">
        <title>Complete genome sequence of Desulfomicrobium baculatum type strain (X).</title>
        <authorList>
            <person name="Copeland A."/>
            <person name="Spring S."/>
            <person name="Goker M."/>
            <person name="Schneider S."/>
            <person name="Lapidus A."/>
            <person name="Del Rio T.G."/>
            <person name="Tice H."/>
            <person name="Cheng J.F."/>
            <person name="Chen F."/>
            <person name="Nolan M."/>
            <person name="Bruce D."/>
            <person name="Goodwin L."/>
            <person name="Pitluck S."/>
            <person name="Ivanova N."/>
            <person name="Mavrommatis K."/>
            <person name="Ovchinnikova G."/>
            <person name="Pati A."/>
            <person name="Chen A."/>
            <person name="Palaniappan K."/>
            <person name="Land M."/>
            <person name="Hauser L."/>
            <person name="Chang Y.J."/>
            <person name="Jeffries C.C."/>
            <person name="Meincke L."/>
            <person name="Sims D."/>
            <person name="Brettin T."/>
            <person name="Detter J.C."/>
            <person name="Han C."/>
            <person name="Chain P."/>
            <person name="Bristow J."/>
            <person name="Eisen J.A."/>
            <person name="Markowitz V."/>
            <person name="Hugenholtz P."/>
            <person name="Kyrpides N.C."/>
            <person name="Klenk H.P."/>
            <person name="Lucas S."/>
        </authorList>
    </citation>
    <scope>NUCLEOTIDE SEQUENCE [LARGE SCALE GENOMIC DNA]</scope>
    <source>
        <strain evidence="7">DSM 4028 / VKM B-1378 / X</strain>
    </source>
</reference>
<dbReference type="PANTHER" id="PTHR44688:SF16">
    <property type="entry name" value="DNA-BINDING TRANSCRIPTIONAL ACTIVATOR DEVR_DOSR"/>
    <property type="match status" value="1"/>
</dbReference>
<keyword evidence="4" id="KW-0175">Coiled coil</keyword>
<dbReference type="InterPro" id="IPR000792">
    <property type="entry name" value="Tscrpt_reg_LuxR_C"/>
</dbReference>
<dbReference type="GO" id="GO:0003677">
    <property type="term" value="F:DNA binding"/>
    <property type="evidence" value="ECO:0007669"/>
    <property type="project" value="UniProtKB-KW"/>
</dbReference>
<dbReference type="Pfam" id="PF00196">
    <property type="entry name" value="GerE"/>
    <property type="match status" value="1"/>
</dbReference>
<dbReference type="EMBL" id="CP001629">
    <property type="protein sequence ID" value="ACU90326.1"/>
    <property type="molecule type" value="Genomic_DNA"/>
</dbReference>
<dbReference type="HOGENOM" id="CLU_616395_0_0_7"/>
<dbReference type="PANTHER" id="PTHR44688">
    <property type="entry name" value="DNA-BINDING TRANSCRIPTIONAL ACTIVATOR DEVR_DOSR"/>
    <property type="match status" value="1"/>
</dbReference>
<proteinExistence type="predicted"/>
<keyword evidence="3" id="KW-0804">Transcription</keyword>
<keyword evidence="7" id="KW-1185">Reference proteome</keyword>
<dbReference type="eggNOG" id="COG2197">
    <property type="taxonomic scope" value="Bacteria"/>
</dbReference>
<evidence type="ECO:0000259" key="5">
    <source>
        <dbReference type="PROSITE" id="PS50043"/>
    </source>
</evidence>
<dbReference type="SMART" id="SM00421">
    <property type="entry name" value="HTH_LUXR"/>
    <property type="match status" value="1"/>
</dbReference>
<dbReference type="Gene3D" id="1.10.10.10">
    <property type="entry name" value="Winged helix-like DNA-binding domain superfamily/Winged helix DNA-binding domain"/>
    <property type="match status" value="1"/>
</dbReference>
<dbReference type="PROSITE" id="PS00622">
    <property type="entry name" value="HTH_LUXR_1"/>
    <property type="match status" value="1"/>
</dbReference>
<evidence type="ECO:0000256" key="2">
    <source>
        <dbReference type="ARBA" id="ARBA00023125"/>
    </source>
</evidence>
<evidence type="ECO:0000313" key="6">
    <source>
        <dbReference type="EMBL" id="ACU90326.1"/>
    </source>
</evidence>
<dbReference type="STRING" id="525897.Dbac_2244"/>
<dbReference type="AlphaFoldDB" id="C7LQC4"/>
<dbReference type="RefSeq" id="WP_015774415.1">
    <property type="nucleotide sequence ID" value="NC_013173.1"/>
</dbReference>
<dbReference type="SUPFAM" id="SSF46894">
    <property type="entry name" value="C-terminal effector domain of the bipartite response regulators"/>
    <property type="match status" value="1"/>
</dbReference>
<dbReference type="OrthoDB" id="9797341at2"/>
<name>C7LQC4_DESBD</name>